<dbReference type="EMBL" id="SLXP01000005">
    <property type="protein sequence ID" value="TCP41476.1"/>
    <property type="molecule type" value="Genomic_DNA"/>
</dbReference>
<dbReference type="Proteomes" id="UP000294835">
    <property type="component" value="Unassembled WGS sequence"/>
</dbReference>
<dbReference type="AlphaFoldDB" id="A0A4V2SR41"/>
<evidence type="ECO:0000256" key="1">
    <source>
        <dbReference type="SAM" id="MobiDB-lite"/>
    </source>
</evidence>
<name>A0A4V2SR41_9RHOB</name>
<dbReference type="OrthoDB" id="7831317at2"/>
<gene>
    <name evidence="2" type="ORF">EV662_105224</name>
</gene>
<protein>
    <submittedName>
        <fullName evidence="2">Type III secretion system (T3SS) SseB-like protein</fullName>
    </submittedName>
</protein>
<accession>A0A4V2SR41</accession>
<sequence length="258" mass="26681">MTDTTPLDRAQAAMAAAPDDPAPRLRWYGALSAAELVLLLDHEPDGDRIAPRVFDLDDGPVVLAFDRETRLTAFTGAPAPYAALPGRALAGMLAGQGLGLGINLGTAHAELLPAAAVDWWAETLTPAPEPVQIRPEAITAPRALPDALVATLDARLADAAGLAAGAILAGLRHADGSDTLLLAVLDARPGAEPALARAIAEALRFSGLDEAALDLAFLAADHPAAARLSRLGLRIDLPDPAPETPVPLHDTDAPPRLR</sequence>
<comment type="caution">
    <text evidence="2">The sequence shown here is derived from an EMBL/GenBank/DDBJ whole genome shotgun (WGS) entry which is preliminary data.</text>
</comment>
<dbReference type="RefSeq" id="WP_132462038.1">
    <property type="nucleotide sequence ID" value="NZ_SLXP01000005.1"/>
</dbReference>
<feature type="compositionally biased region" description="Basic and acidic residues" evidence="1">
    <location>
        <begin position="249"/>
        <end position="258"/>
    </location>
</feature>
<proteinExistence type="predicted"/>
<keyword evidence="3" id="KW-1185">Reference proteome</keyword>
<evidence type="ECO:0000313" key="3">
    <source>
        <dbReference type="Proteomes" id="UP000294835"/>
    </source>
</evidence>
<reference evidence="2 3" key="1">
    <citation type="submission" date="2019-03" db="EMBL/GenBank/DDBJ databases">
        <title>Genomic Encyclopedia of Type Strains, Phase IV (KMG-IV): sequencing the most valuable type-strain genomes for metagenomic binning, comparative biology and taxonomic classification.</title>
        <authorList>
            <person name="Goeker M."/>
        </authorList>
    </citation>
    <scope>NUCLEOTIDE SEQUENCE [LARGE SCALE GENOMIC DNA]</scope>
    <source>
        <strain evidence="2 3">DSM 18063</strain>
    </source>
</reference>
<organism evidence="2 3">
    <name type="scientific">Rhodovulum marinum</name>
    <dbReference type="NCBI Taxonomy" id="320662"/>
    <lineage>
        <taxon>Bacteria</taxon>
        <taxon>Pseudomonadati</taxon>
        <taxon>Pseudomonadota</taxon>
        <taxon>Alphaproteobacteria</taxon>
        <taxon>Rhodobacterales</taxon>
        <taxon>Paracoccaceae</taxon>
        <taxon>Rhodovulum</taxon>
    </lineage>
</organism>
<evidence type="ECO:0000313" key="2">
    <source>
        <dbReference type="EMBL" id="TCP41476.1"/>
    </source>
</evidence>
<feature type="region of interest" description="Disordered" evidence="1">
    <location>
        <begin position="239"/>
        <end position="258"/>
    </location>
</feature>